<keyword evidence="3" id="KW-1185">Reference proteome</keyword>
<geneLocation type="plasmid" evidence="2 3">
    <name>lp129</name>
</geneLocation>
<evidence type="ECO:0000256" key="1">
    <source>
        <dbReference type="SAM" id="SignalP"/>
    </source>
</evidence>
<evidence type="ECO:0000313" key="3">
    <source>
        <dbReference type="Proteomes" id="UP000275571"/>
    </source>
</evidence>
<accession>A0A386PP42</accession>
<dbReference type="KEGG" id="btur:DB313_04740"/>
<organism evidence="2 3">
    <name type="scientific">Borrelia turcica IST7</name>
    <dbReference type="NCBI Taxonomy" id="1104446"/>
    <lineage>
        <taxon>Bacteria</taxon>
        <taxon>Pseudomonadati</taxon>
        <taxon>Spirochaetota</taxon>
        <taxon>Spirochaetia</taxon>
        <taxon>Spirochaetales</taxon>
        <taxon>Borreliaceae</taxon>
        <taxon>Borrelia</taxon>
    </lineage>
</organism>
<sequence length="265" mass="29717">MKKFSIITCILAVAMLACKQNGVKEIKSQVDNEQTETVQGSKDLNNAQTETVVVKRVKIEPKTKEEAITVLNETVSHHKAEIAKKKSEFKPENSQKDKIPFTQVSTTFQPKKLEERVYAGLGHDVGLLQDLNEALKGLGEIKDDLKDSNSLLAQNVLVLLYNIGLDQEVMLEKYLNSTKISGLNQNKTMSDITGLDALLEEYMQAKSDLVAKIKEQLKVVASHNSNNDKEKATAELQKIADVNGEYWKEYKELVKKETVIKNLVQ</sequence>
<keyword evidence="2" id="KW-0614">Plasmid</keyword>
<feature type="chain" id="PRO_5017287839" description="Lipoprotein" evidence="1">
    <location>
        <begin position="20"/>
        <end position="265"/>
    </location>
</feature>
<dbReference type="AlphaFoldDB" id="A0A386PP42"/>
<dbReference type="EMBL" id="CP028885">
    <property type="protein sequence ID" value="AYE36809.1"/>
    <property type="molecule type" value="Genomic_DNA"/>
</dbReference>
<gene>
    <name evidence="2" type="ORF">DB313_04740</name>
</gene>
<evidence type="ECO:0000313" key="2">
    <source>
        <dbReference type="EMBL" id="AYE36809.1"/>
    </source>
</evidence>
<dbReference type="RefSeq" id="WP_120104728.1">
    <property type="nucleotide sequence ID" value="NZ_CP028885.1"/>
</dbReference>
<dbReference type="Proteomes" id="UP000275571">
    <property type="component" value="Plasmid lp129"/>
</dbReference>
<name>A0A386PP42_9SPIR</name>
<keyword evidence="1" id="KW-0732">Signal</keyword>
<evidence type="ECO:0008006" key="4">
    <source>
        <dbReference type="Google" id="ProtNLM"/>
    </source>
</evidence>
<protein>
    <recommendedName>
        <fullName evidence="4">Lipoprotein</fullName>
    </recommendedName>
</protein>
<reference evidence="2 3" key="1">
    <citation type="journal article" date="2018" name="Infect. Genet. Evol.">
        <title>Genome-wide analysis of Borrelia turcica and 'Candidatus Borrelia tachyglossi' shows relapsing fever-like genomes with unique genomic links to Lyme disease Borrelia.</title>
        <authorList>
            <person name="Gofton A.W."/>
            <person name="Margos G."/>
            <person name="Fingerle V."/>
            <person name="Hepner S."/>
            <person name="Loh S.M."/>
            <person name="Ryan U."/>
            <person name="Irwin P."/>
            <person name="Oskam C.L."/>
        </authorList>
    </citation>
    <scope>NUCLEOTIDE SEQUENCE [LARGE SCALE GENOMIC DNA]</scope>
    <source>
        <strain evidence="2 3">IST7</strain>
        <plasmid evidence="2">lp129</plasmid>
    </source>
</reference>
<proteinExistence type="predicted"/>
<dbReference type="PROSITE" id="PS51257">
    <property type="entry name" value="PROKAR_LIPOPROTEIN"/>
    <property type="match status" value="1"/>
</dbReference>
<feature type="signal peptide" evidence="1">
    <location>
        <begin position="1"/>
        <end position="19"/>
    </location>
</feature>